<dbReference type="InterPro" id="IPR032710">
    <property type="entry name" value="NTF2-like_dom_sf"/>
</dbReference>
<dbReference type="Proteomes" id="UP001069090">
    <property type="component" value="Unassembled WGS sequence"/>
</dbReference>
<dbReference type="EMBL" id="JAPTGG010000016">
    <property type="protein sequence ID" value="MCZ0866809.1"/>
    <property type="molecule type" value="Genomic_DNA"/>
</dbReference>
<comment type="caution">
    <text evidence="2">The sequence shown here is derived from an EMBL/GenBank/DDBJ whole genome shotgun (WGS) entry which is preliminary data.</text>
</comment>
<feature type="domain" description="SnoaL-like" evidence="1">
    <location>
        <begin position="45"/>
        <end position="157"/>
    </location>
</feature>
<name>A0A9J6RR96_9GAMM</name>
<evidence type="ECO:0000313" key="3">
    <source>
        <dbReference type="Proteomes" id="UP001069090"/>
    </source>
</evidence>
<dbReference type="AlphaFoldDB" id="A0A9J6RR96"/>
<dbReference type="RefSeq" id="WP_268905322.1">
    <property type="nucleotide sequence ID" value="NZ_JAPTGG010000016.1"/>
</dbReference>
<protein>
    <submittedName>
        <fullName evidence="2">Nuclear transport factor 2 family protein</fullName>
    </submittedName>
</protein>
<accession>A0A9J6RR96</accession>
<gene>
    <name evidence="2" type="ORF">O0V09_16480</name>
</gene>
<reference evidence="2 3" key="1">
    <citation type="submission" date="2022-12" db="EMBL/GenBank/DDBJ databases">
        <title>Dasania phycosphaerae sp. nov., isolated from particulate material of the south coast of Korea.</title>
        <authorList>
            <person name="Jiang Y."/>
        </authorList>
    </citation>
    <scope>NUCLEOTIDE SEQUENCE [LARGE SCALE GENOMIC DNA]</scope>
    <source>
        <strain evidence="2 3">GY-19</strain>
    </source>
</reference>
<evidence type="ECO:0000259" key="1">
    <source>
        <dbReference type="Pfam" id="PF13474"/>
    </source>
</evidence>
<evidence type="ECO:0000313" key="2">
    <source>
        <dbReference type="EMBL" id="MCZ0866809.1"/>
    </source>
</evidence>
<proteinExistence type="predicted"/>
<organism evidence="2 3">
    <name type="scientific">Dasania phycosphaerae</name>
    <dbReference type="NCBI Taxonomy" id="2950436"/>
    <lineage>
        <taxon>Bacteria</taxon>
        <taxon>Pseudomonadati</taxon>
        <taxon>Pseudomonadota</taxon>
        <taxon>Gammaproteobacteria</taxon>
        <taxon>Cellvibrionales</taxon>
        <taxon>Spongiibacteraceae</taxon>
        <taxon>Dasania</taxon>
    </lineage>
</organism>
<dbReference type="Gene3D" id="3.10.450.50">
    <property type="match status" value="1"/>
</dbReference>
<dbReference type="SUPFAM" id="SSF54427">
    <property type="entry name" value="NTF2-like"/>
    <property type="match status" value="1"/>
</dbReference>
<dbReference type="Pfam" id="PF13474">
    <property type="entry name" value="SnoaL_3"/>
    <property type="match status" value="1"/>
</dbReference>
<sequence length="158" mass="17502">MKSLKSYTVVLAAIIVTIGTISVHADKSPPTNLNNFINVESAPGQIVNQFHQAFETGDIKTLRSHLADDVLIFEGGVERSAESYASHHMLADIQYYTGINSTTLEHRVTIGVDLAVSISRSKHVGAYKSEAVNNINFETVILRKVNDKWKITHIHWSS</sequence>
<dbReference type="InterPro" id="IPR037401">
    <property type="entry name" value="SnoaL-like"/>
</dbReference>
<keyword evidence="3" id="KW-1185">Reference proteome</keyword>